<dbReference type="OrthoDB" id="10579682at2759"/>
<evidence type="ECO:0000313" key="5">
    <source>
        <dbReference type="Proteomes" id="UP000325313"/>
    </source>
</evidence>
<evidence type="ECO:0000313" key="4">
    <source>
        <dbReference type="Proteomes" id="UP000324748"/>
    </source>
</evidence>
<comment type="caution">
    <text evidence="2">The sequence shown here is derived from an EMBL/GenBank/DDBJ whole genome shotgun (WGS) entry which is preliminary data.</text>
</comment>
<keyword evidence="4" id="KW-1185">Reference proteome</keyword>
<dbReference type="EMBL" id="VDEP01000461">
    <property type="protein sequence ID" value="KAA1077083.1"/>
    <property type="molecule type" value="Genomic_DNA"/>
</dbReference>
<gene>
    <name evidence="3" type="ORF">PGT21_036825</name>
    <name evidence="2" type="ORF">PGTUg99_002009</name>
    <name evidence="1" type="ORF">PGTUg99_005095</name>
</gene>
<dbReference type="EMBL" id="VSWC01000066">
    <property type="protein sequence ID" value="KAA1098607.1"/>
    <property type="molecule type" value="Genomic_DNA"/>
</dbReference>
<proteinExistence type="predicted"/>
<reference evidence="4 5" key="1">
    <citation type="submission" date="2019-05" db="EMBL/GenBank/DDBJ databases">
        <title>Emergence of the Ug99 lineage of the wheat stem rust pathogen through somatic hybridization.</title>
        <authorList>
            <person name="Li F."/>
            <person name="Upadhyaya N.M."/>
            <person name="Sperschneider J."/>
            <person name="Matny O."/>
            <person name="Nguyen-Phuc H."/>
            <person name="Mago R."/>
            <person name="Raley C."/>
            <person name="Miller M.E."/>
            <person name="Silverstein K.A.T."/>
            <person name="Henningsen E."/>
            <person name="Hirsch C.D."/>
            <person name="Visser B."/>
            <person name="Pretorius Z.A."/>
            <person name="Steffenson B.J."/>
            <person name="Schwessinger B."/>
            <person name="Dodds P.N."/>
            <person name="Figueroa M."/>
        </authorList>
    </citation>
    <scope>NUCLEOTIDE SEQUENCE [LARGE SCALE GENOMIC DNA]</scope>
    <source>
        <strain evidence="3">21-0</strain>
        <strain evidence="2 5">Ug99</strain>
    </source>
</reference>
<protein>
    <submittedName>
        <fullName evidence="2">Uncharacterized protein</fullName>
    </submittedName>
</protein>
<accession>A0A5B0MLC7</accession>
<dbReference type="EMBL" id="VDEP01000491">
    <property type="protein sequence ID" value="KAA1069976.1"/>
    <property type="molecule type" value="Genomic_DNA"/>
</dbReference>
<dbReference type="Proteomes" id="UP000324748">
    <property type="component" value="Unassembled WGS sequence"/>
</dbReference>
<sequence length="80" mass="9600">MGRSEVRQRKKRATSSQFSKCLVLNKQRKSLTLYLIPNHLWWYNPSEATYFGCLLLLGINAGRRRLMLYFATEQFRWRSN</sequence>
<name>A0A5B0MLC7_PUCGR</name>
<evidence type="ECO:0000313" key="1">
    <source>
        <dbReference type="EMBL" id="KAA1069976.1"/>
    </source>
</evidence>
<evidence type="ECO:0000313" key="3">
    <source>
        <dbReference type="EMBL" id="KAA1098607.1"/>
    </source>
</evidence>
<dbReference type="AlphaFoldDB" id="A0A5B0MLC7"/>
<dbReference type="Proteomes" id="UP000325313">
    <property type="component" value="Unassembled WGS sequence"/>
</dbReference>
<evidence type="ECO:0000313" key="2">
    <source>
        <dbReference type="EMBL" id="KAA1077083.1"/>
    </source>
</evidence>
<organism evidence="2 5">
    <name type="scientific">Puccinia graminis f. sp. tritici</name>
    <dbReference type="NCBI Taxonomy" id="56615"/>
    <lineage>
        <taxon>Eukaryota</taxon>
        <taxon>Fungi</taxon>
        <taxon>Dikarya</taxon>
        <taxon>Basidiomycota</taxon>
        <taxon>Pucciniomycotina</taxon>
        <taxon>Pucciniomycetes</taxon>
        <taxon>Pucciniales</taxon>
        <taxon>Pucciniaceae</taxon>
        <taxon>Puccinia</taxon>
    </lineage>
</organism>